<organism evidence="1 2">
    <name type="scientific">Enterococcus faecium SD2A-2</name>
    <dbReference type="NCBI Taxonomy" id="1244154"/>
    <lineage>
        <taxon>Bacteria</taxon>
        <taxon>Bacillati</taxon>
        <taxon>Bacillota</taxon>
        <taxon>Bacilli</taxon>
        <taxon>Lactobacillales</taxon>
        <taxon>Enterococcaceae</taxon>
        <taxon>Enterococcus</taxon>
    </lineage>
</organism>
<proteinExistence type="predicted"/>
<dbReference type="Proteomes" id="UP000014622">
    <property type="component" value="Unassembled WGS sequence"/>
</dbReference>
<evidence type="ECO:0000313" key="2">
    <source>
        <dbReference type="Proteomes" id="UP000014622"/>
    </source>
</evidence>
<gene>
    <name evidence="1" type="ORF">D356_01961</name>
</gene>
<comment type="caution">
    <text evidence="1">The sequence shown here is derived from an EMBL/GenBank/DDBJ whole genome shotgun (WGS) entry which is preliminary data.</text>
</comment>
<reference evidence="1 2" key="1">
    <citation type="submission" date="2013-06" db="EMBL/GenBank/DDBJ databases">
        <authorList>
            <person name="Weinstock G."/>
            <person name="Sodergren E."/>
            <person name="Lobos E.A."/>
            <person name="Fulton L."/>
            <person name="Fulton R."/>
            <person name="Courtney L."/>
            <person name="Fronick C."/>
            <person name="O'Laughlin M."/>
            <person name="Godfrey J."/>
            <person name="Wilson R.M."/>
            <person name="Miner T."/>
            <person name="Farmer C."/>
            <person name="Delehaunty K."/>
            <person name="Cordes M."/>
            <person name="Minx P."/>
            <person name="Tomlinson C."/>
            <person name="Chen J."/>
            <person name="Wollam A."/>
            <person name="Pepin K.H."/>
            <person name="Bhonagiri V."/>
            <person name="Zhang X."/>
            <person name="Warren W."/>
            <person name="Mitreva M."/>
            <person name="Mardis E.R."/>
            <person name="Wilson R.K."/>
        </authorList>
    </citation>
    <scope>NUCLEOTIDE SEQUENCE [LARGE SCALE GENOMIC DNA]</scope>
    <source>
        <strain evidence="1 2">SD2A-2</strain>
    </source>
</reference>
<dbReference type="AlphaFoldDB" id="A0AB73A9Z4"/>
<name>A0AB73A9Z4_ENTFC</name>
<accession>A0AB73A9Z4</accession>
<sequence length="42" mass="5055">MTKVLSQSFFPNKWCSRSSFFGNKPKFHKNLRSNFRKFLLIS</sequence>
<dbReference type="EMBL" id="ATIT01000107">
    <property type="protein sequence ID" value="EPI10701.1"/>
    <property type="molecule type" value="Genomic_DNA"/>
</dbReference>
<evidence type="ECO:0000313" key="1">
    <source>
        <dbReference type="EMBL" id="EPI10701.1"/>
    </source>
</evidence>
<protein>
    <submittedName>
        <fullName evidence="1">Uncharacterized protein</fullName>
    </submittedName>
</protein>